<reference evidence="1" key="2">
    <citation type="submission" date="2019-11" db="EMBL/GenBank/DDBJ databases">
        <title>Whole genome comparisons of Staphylococcus agnetis isolates from cattle and chickens.</title>
        <authorList>
            <person name="Rhoads D."/>
            <person name="Shwani A."/>
            <person name="Adkins P."/>
            <person name="Calcutt M."/>
            <person name="Middleton J."/>
        </authorList>
    </citation>
    <scope>NUCLEOTIDE SEQUENCE</scope>
    <source>
        <strain evidence="1">1387</strain>
    </source>
</reference>
<dbReference type="Proteomes" id="UP000646308">
    <property type="component" value="Unassembled WGS sequence"/>
</dbReference>
<dbReference type="EMBL" id="NEFX01000014">
    <property type="protein sequence ID" value="OTW30943.1"/>
    <property type="molecule type" value="Genomic_DNA"/>
</dbReference>
<dbReference type="AlphaFoldDB" id="A0A2T4MFW0"/>
<evidence type="ECO:0000313" key="2">
    <source>
        <dbReference type="EMBL" id="OTW30943.1"/>
    </source>
</evidence>
<dbReference type="EMBL" id="WMFL01000034">
    <property type="protein sequence ID" value="NJI01642.1"/>
    <property type="molecule type" value="Genomic_DNA"/>
</dbReference>
<dbReference type="Pfam" id="PF04463">
    <property type="entry name" value="2-thiour_desulf"/>
    <property type="match status" value="1"/>
</dbReference>
<organism evidence="1 4">
    <name type="scientific">Staphylococcus agnetis</name>
    <dbReference type="NCBI Taxonomy" id="985762"/>
    <lineage>
        <taxon>Bacteria</taxon>
        <taxon>Bacillati</taxon>
        <taxon>Bacillota</taxon>
        <taxon>Bacilli</taxon>
        <taxon>Bacillales</taxon>
        <taxon>Staphylococcaceae</taxon>
        <taxon>Staphylococcus</taxon>
    </lineage>
</organism>
<name>A0A2T4MFW0_9STAP</name>
<evidence type="ECO:0000313" key="3">
    <source>
        <dbReference type="Proteomes" id="UP000195208"/>
    </source>
</evidence>
<reference evidence="2 3" key="1">
    <citation type="submission" date="2017-04" db="EMBL/GenBank/DDBJ databases">
        <title>Staphylococcus agnetis, a potential pathogen in the broiler production.</title>
        <authorList>
            <person name="Poulsen L."/>
        </authorList>
    </citation>
    <scope>NUCLEOTIDE SEQUENCE [LARGE SCALE GENOMIC DNA]</scope>
    <source>
        <strain evidence="2 3">723_310714_2_2_spleen</strain>
    </source>
</reference>
<dbReference type="KEGG" id="sagq:EP23_11285"/>
<dbReference type="PANTHER" id="PTHR30087">
    <property type="entry name" value="INNER MEMBRANE PROTEIN"/>
    <property type="match status" value="1"/>
</dbReference>
<dbReference type="InterPro" id="IPR007553">
    <property type="entry name" value="2-thiour_desulf"/>
</dbReference>
<accession>A0A2T4MFW0</accession>
<dbReference type="GeneID" id="57690758"/>
<dbReference type="PANTHER" id="PTHR30087:SF1">
    <property type="entry name" value="HYPOTHETICAL CYTOSOLIC PROTEIN"/>
    <property type="match status" value="1"/>
</dbReference>
<dbReference type="Proteomes" id="UP000195208">
    <property type="component" value="Unassembled WGS sequence"/>
</dbReference>
<evidence type="ECO:0000313" key="4">
    <source>
        <dbReference type="Proteomes" id="UP000646308"/>
    </source>
</evidence>
<keyword evidence="3" id="KW-1185">Reference proteome</keyword>
<gene>
    <name evidence="2" type="ORF">B9M88_07810</name>
    <name evidence="1" type="ORF">GLV84_01965</name>
</gene>
<dbReference type="RefSeq" id="WP_060552335.1">
    <property type="nucleotide sequence ID" value="NZ_CP009623.1"/>
</dbReference>
<sequence length="155" mass="16594">MILISSCLVGENVRYDGKNKLQPALLKLIETGHARAVCPEILGGLPIPRNPAEIVGGDGYDVLNHHARVMDSDGNDVTAMYLSGAQKTLEQCKAMACKAVILKSDSPSCGSKQIYSGAFNSTKKEGVGVCTALLRQNGITVYDEDDYLALLSHKL</sequence>
<comment type="caution">
    <text evidence="1">The sequence shown here is derived from an EMBL/GenBank/DDBJ whole genome shotgun (WGS) entry which is preliminary data.</text>
</comment>
<proteinExistence type="predicted"/>
<evidence type="ECO:0000313" key="1">
    <source>
        <dbReference type="EMBL" id="NJI01642.1"/>
    </source>
</evidence>
<protein>
    <submittedName>
        <fullName evidence="1">DUF523 domain-containing protein</fullName>
    </submittedName>
</protein>
<dbReference type="OrthoDB" id="9797779at2"/>